<organism evidence="15 16">
    <name type="scientific">Cronobacter turicensis (strain DSM 18703 / CCUG 55852 / LMG 23827 / z3032)</name>
    <dbReference type="NCBI Taxonomy" id="693216"/>
    <lineage>
        <taxon>Bacteria</taxon>
        <taxon>Pseudomonadati</taxon>
        <taxon>Pseudomonadota</taxon>
        <taxon>Gammaproteobacteria</taxon>
        <taxon>Enterobacterales</taxon>
        <taxon>Enterobacteriaceae</taxon>
        <taxon>Cronobacter</taxon>
    </lineage>
</organism>
<dbReference type="InterPro" id="IPR049754">
    <property type="entry name" value="YnfE"/>
</dbReference>
<keyword evidence="7" id="KW-0500">Molybdenum</keyword>
<evidence type="ECO:0000313" key="15">
    <source>
        <dbReference type="EMBL" id="CBA31025.1"/>
    </source>
</evidence>
<dbReference type="PROSITE" id="PS51669">
    <property type="entry name" value="4FE4S_MOW_BIS_MGD"/>
    <property type="match status" value="1"/>
</dbReference>
<evidence type="ECO:0000256" key="9">
    <source>
        <dbReference type="ARBA" id="ARBA00022729"/>
    </source>
</evidence>
<evidence type="ECO:0000256" key="2">
    <source>
        <dbReference type="ARBA" id="ARBA00001966"/>
    </source>
</evidence>
<protein>
    <submittedName>
        <fullName evidence="15">Dimethyl sulfoxide reductase chain ynfE</fullName>
    </submittedName>
</protein>
<dbReference type="Pfam" id="PF01568">
    <property type="entry name" value="Molydop_binding"/>
    <property type="match status" value="1"/>
</dbReference>
<dbReference type="FunFam" id="3.40.50.12440:FF:000002">
    <property type="entry name" value="Anaerobic dimethyl sulfoxide reductase, A subunit"/>
    <property type="match status" value="1"/>
</dbReference>
<dbReference type="NCBIfam" id="TIGR01409">
    <property type="entry name" value="TAT_signal_seq"/>
    <property type="match status" value="1"/>
</dbReference>
<dbReference type="GO" id="GO:0043546">
    <property type="term" value="F:molybdopterin cofactor binding"/>
    <property type="evidence" value="ECO:0007669"/>
    <property type="project" value="InterPro"/>
</dbReference>
<dbReference type="InterPro" id="IPR006655">
    <property type="entry name" value="Mopterin_OxRdtase_prok_CS"/>
</dbReference>
<proteinExistence type="inferred from homology"/>
<dbReference type="KEGG" id="ctu:CTU_22090"/>
<dbReference type="PATRIC" id="fig|693216.3.peg.2090"/>
<comment type="cofactor">
    <cofactor evidence="1">
        <name>Mo-bis(molybdopterin guanine dinucleotide)</name>
        <dbReference type="ChEBI" id="CHEBI:60539"/>
    </cofactor>
</comment>
<comment type="cofactor">
    <cofactor evidence="2">
        <name>[4Fe-4S] cluster</name>
        <dbReference type="ChEBI" id="CHEBI:49883"/>
    </cofactor>
</comment>
<dbReference type="InterPro" id="IPR006657">
    <property type="entry name" value="MoPterin_dinucl-bd_dom"/>
</dbReference>
<dbReference type="CDD" id="cd02794">
    <property type="entry name" value="MopB_CT_DmsA-EC"/>
    <property type="match status" value="1"/>
</dbReference>
<feature type="domain" description="4Fe-4S Mo/W bis-MGD-type" evidence="14">
    <location>
        <begin position="65"/>
        <end position="126"/>
    </location>
</feature>
<dbReference type="AlphaFoldDB" id="C9Y4Y1"/>
<keyword evidence="13" id="KW-0472">Membrane</keyword>
<dbReference type="PROSITE" id="PS00932">
    <property type="entry name" value="MOLYBDOPTERIN_PROK_3"/>
    <property type="match status" value="1"/>
</dbReference>
<keyword evidence="5" id="KW-1003">Cell membrane</keyword>
<keyword evidence="16" id="KW-1185">Reference proteome</keyword>
<dbReference type="SMART" id="SM00926">
    <property type="entry name" value="Molybdop_Fe4S4"/>
    <property type="match status" value="1"/>
</dbReference>
<dbReference type="Gene3D" id="3.40.50.12440">
    <property type="match status" value="2"/>
</dbReference>
<dbReference type="InterPro" id="IPR006311">
    <property type="entry name" value="TAT_signal"/>
</dbReference>
<dbReference type="InterPro" id="IPR006656">
    <property type="entry name" value="Mopterin_OxRdtase"/>
</dbReference>
<keyword evidence="12" id="KW-0411">Iron-sulfur</keyword>
<comment type="subcellular location">
    <subcellularLocation>
        <location evidence="3">Cell membrane</location>
        <topology evidence="3">Peripheral membrane protein</topology>
        <orientation evidence="3">Cytoplasmic side</orientation>
    </subcellularLocation>
</comment>
<dbReference type="Gene3D" id="2.40.40.20">
    <property type="match status" value="1"/>
</dbReference>
<evidence type="ECO:0000256" key="10">
    <source>
        <dbReference type="ARBA" id="ARBA00023002"/>
    </source>
</evidence>
<dbReference type="SUPFAM" id="SSF50692">
    <property type="entry name" value="ADC-like"/>
    <property type="match status" value="1"/>
</dbReference>
<dbReference type="SUPFAM" id="SSF53706">
    <property type="entry name" value="Formate dehydrogenase/DMSO reductase, domains 1-3"/>
    <property type="match status" value="1"/>
</dbReference>
<keyword evidence="6" id="KW-0004">4Fe-4S</keyword>
<keyword evidence="8" id="KW-0479">Metal-binding</keyword>
<dbReference type="EMBL" id="FN543093">
    <property type="protein sequence ID" value="CBA31025.1"/>
    <property type="molecule type" value="Genomic_DNA"/>
</dbReference>
<dbReference type="FunFam" id="3.40.228.10:FF:000004">
    <property type="entry name" value="Dimethyl sulfoxide reductase subunit A"/>
    <property type="match status" value="1"/>
</dbReference>
<evidence type="ECO:0000256" key="11">
    <source>
        <dbReference type="ARBA" id="ARBA00023004"/>
    </source>
</evidence>
<dbReference type="InterPro" id="IPR050612">
    <property type="entry name" value="Prok_Mopterin_Oxidored"/>
</dbReference>
<dbReference type="PANTHER" id="PTHR43742">
    <property type="entry name" value="TRIMETHYLAMINE-N-OXIDE REDUCTASE"/>
    <property type="match status" value="1"/>
</dbReference>
<gene>
    <name evidence="15" type="primary">ynfE</name>
    <name evidence="15" type="ordered locus">Ctu_22090</name>
</gene>
<dbReference type="Proteomes" id="UP000002069">
    <property type="component" value="Chromosome"/>
</dbReference>
<evidence type="ECO:0000256" key="4">
    <source>
        <dbReference type="ARBA" id="ARBA00010312"/>
    </source>
</evidence>
<evidence type="ECO:0000256" key="3">
    <source>
        <dbReference type="ARBA" id="ARBA00004413"/>
    </source>
</evidence>
<dbReference type="GO" id="GO:0030288">
    <property type="term" value="C:outer membrane-bounded periplasmic space"/>
    <property type="evidence" value="ECO:0007669"/>
    <property type="project" value="TreeGrafter"/>
</dbReference>
<dbReference type="InterPro" id="IPR009010">
    <property type="entry name" value="Asp_de-COase-like_dom_sf"/>
</dbReference>
<evidence type="ECO:0000256" key="8">
    <source>
        <dbReference type="ARBA" id="ARBA00022723"/>
    </source>
</evidence>
<evidence type="ECO:0000259" key="14">
    <source>
        <dbReference type="PROSITE" id="PS51669"/>
    </source>
</evidence>
<reference evidence="16" key="2">
    <citation type="journal article" date="2011" name="J. Bacteriol.">
        <title>Complete genome sequence of Cronobacter turicensis LMG 23827, a food-borne pathogen causing deaths in neonates.</title>
        <authorList>
            <person name="Stephan R."/>
            <person name="Lehner A."/>
            <person name="Tischler P."/>
            <person name="Rattei T."/>
        </authorList>
    </citation>
    <scope>NUCLEOTIDE SEQUENCE [LARGE SCALE GENOMIC DNA]</scope>
    <source>
        <strain evidence="16">DSM 18703 / CCUG 55852 / LMG 23827 / z3032</strain>
    </source>
</reference>
<dbReference type="HOGENOM" id="CLU_000422_13_3_6"/>
<dbReference type="CDD" id="cd02770">
    <property type="entry name" value="MopB_DmsA-EC"/>
    <property type="match status" value="1"/>
</dbReference>
<keyword evidence="9" id="KW-0732">Signal</keyword>
<evidence type="ECO:0000256" key="6">
    <source>
        <dbReference type="ARBA" id="ARBA00022485"/>
    </source>
</evidence>
<evidence type="ECO:0000256" key="1">
    <source>
        <dbReference type="ARBA" id="ARBA00001942"/>
    </source>
</evidence>
<keyword evidence="11" id="KW-0408">Iron</keyword>
<accession>C9Y4Y1</accession>
<sequence length="824" mass="91686">MAARCFQRPARERVMSQQQEGISRRHFLTTTSLGGLALAAGGVTLPFGFSCIAAAVNTSVTPPDDKIVWGACSVNCGSRCALRLHVRNDTVWRVETDNTGLDMYGDHQVRACLRGRSIRRRINHPARLNYPMKRVGKRGEGKFKRISWDEALDTITDSLKRIVAQYGNEAVYINYTSGVVGGNITRSSPYASLVARLMNCYGGFLSHYGTYSTAQIAAAMPYTYGSNEGNSTSDIVNSKLVVMFGNNPAETRMSGGGITYHLEQARERSQARMIVIDPRYTDTAAGREDEWIPIRPGTDAALVSALAWVMIDEDLVDQPFLDRYCVGYDEKTLPAGAPANGHYKAYILGQGEDGIAKTPAWAAHITGIPQERIIKLAREIAGARPAYICQGWGPQRQANGELTSRAIAMLPILTGNVGIHGGNSGARESTYTITIERMPVLENPVKTQISCFSWTDAIARGPQMTALADGVRGKEKLDVPIKFIWNYAGNTITNQHSDINRTHEILQDDTQCETIVVIENFMTSSARYADILLPDLMTVEQEDIIPNDYAGNMGYLIFTQPATSAKFERRSIYWMMSEVAKRLGPEIHQRFTEGRTQAQWLQYLYAKMRARDPQLPDYEALKQQGIYKRQDPDGHYVAYKDFRDDPDAHPLNTPSGKIEIYSAALARIAQTWRLREDETISPLPVYASTFEGWDSPARRDYPLQLFGFHYKARTHSTYGNIDVLQAACRQEVWINPVDARARGIENGDRVRVFNARGEVRLEAKVTPRIMPGVSAMGQGAWHHADMNGDRIDHGGCVNVLTTQRPSPLAKGNPQHTNLVQIAKI</sequence>
<dbReference type="GO" id="GO:0005886">
    <property type="term" value="C:plasma membrane"/>
    <property type="evidence" value="ECO:0007669"/>
    <property type="project" value="UniProtKB-SubCell"/>
</dbReference>
<name>C9Y4Y1_CROTZ</name>
<dbReference type="GO" id="GO:0009061">
    <property type="term" value="P:anaerobic respiration"/>
    <property type="evidence" value="ECO:0007669"/>
    <property type="project" value="TreeGrafter"/>
</dbReference>
<dbReference type="FunFam" id="3.40.50.740:FF:000015">
    <property type="entry name" value="Anaerobic dimethyl sulfoxide reductase subunit A"/>
    <property type="match status" value="1"/>
</dbReference>
<dbReference type="PANTHER" id="PTHR43742:SF7">
    <property type="entry name" value="DIMETHYL SULFOXIDE REDUCTASE CHAIN YNFE-RELATED"/>
    <property type="match status" value="1"/>
</dbReference>
<dbReference type="Pfam" id="PF04879">
    <property type="entry name" value="Molybdop_Fe4S4"/>
    <property type="match status" value="1"/>
</dbReference>
<dbReference type="InterPro" id="IPR006963">
    <property type="entry name" value="Mopterin_OxRdtase_4Fe-4S_dom"/>
</dbReference>
<dbReference type="GO" id="GO:0009055">
    <property type="term" value="F:electron transfer activity"/>
    <property type="evidence" value="ECO:0007669"/>
    <property type="project" value="TreeGrafter"/>
</dbReference>
<dbReference type="FunFam" id="3.40.50.12440:FF:000003">
    <property type="entry name" value="Anaerobic dimethyl sulfoxide reductase subunit A"/>
    <property type="match status" value="1"/>
</dbReference>
<dbReference type="InterPro" id="IPR011888">
    <property type="entry name" value="Anaer_DMSO_reductase"/>
</dbReference>
<dbReference type="Gene3D" id="3.40.228.10">
    <property type="entry name" value="Dimethylsulfoxide Reductase, domain 2"/>
    <property type="match status" value="1"/>
</dbReference>
<evidence type="ECO:0000256" key="13">
    <source>
        <dbReference type="ARBA" id="ARBA00023136"/>
    </source>
</evidence>
<evidence type="ECO:0000256" key="7">
    <source>
        <dbReference type="ARBA" id="ARBA00022505"/>
    </source>
</evidence>
<dbReference type="GO" id="GO:0009389">
    <property type="term" value="F:dimethyl sulfoxide reductase activity"/>
    <property type="evidence" value="ECO:0007669"/>
    <property type="project" value="InterPro"/>
</dbReference>
<dbReference type="FunFam" id="2.40.40.20:FF:000010">
    <property type="entry name" value="Anaerobic dimethyl sulfoxide reductase subunit A"/>
    <property type="match status" value="1"/>
</dbReference>
<dbReference type="GO" id="GO:0051539">
    <property type="term" value="F:4 iron, 4 sulfur cluster binding"/>
    <property type="evidence" value="ECO:0007669"/>
    <property type="project" value="UniProtKB-KW"/>
</dbReference>
<evidence type="ECO:0000256" key="5">
    <source>
        <dbReference type="ARBA" id="ARBA00022475"/>
    </source>
</evidence>
<dbReference type="InterPro" id="IPR019546">
    <property type="entry name" value="TAT_signal_bac_arc"/>
</dbReference>
<dbReference type="Pfam" id="PF00384">
    <property type="entry name" value="Molybdopterin"/>
    <property type="match status" value="1"/>
</dbReference>
<dbReference type="PROSITE" id="PS51318">
    <property type="entry name" value="TAT"/>
    <property type="match status" value="1"/>
</dbReference>
<keyword evidence="10" id="KW-0560">Oxidoreductase</keyword>
<dbReference type="NCBIfam" id="NF041885">
    <property type="entry name" value="selenate_YnfE"/>
    <property type="match status" value="1"/>
</dbReference>
<evidence type="ECO:0000256" key="12">
    <source>
        <dbReference type="ARBA" id="ARBA00023014"/>
    </source>
</evidence>
<comment type="similarity">
    <text evidence="4">Belongs to the prokaryotic molybdopterin-containing oxidoreductase family.</text>
</comment>
<dbReference type="NCBIfam" id="TIGR02166">
    <property type="entry name" value="dmsA_ynfE"/>
    <property type="match status" value="1"/>
</dbReference>
<evidence type="ECO:0000313" key="16">
    <source>
        <dbReference type="Proteomes" id="UP000002069"/>
    </source>
</evidence>
<reference evidence="15 16" key="1">
    <citation type="journal article" date="2010" name="J. Bacteriol.">
        <title>Complete Genome Sequence of Cronobacter turicensis LMG 23827, a foodborne pathogen causing deaths in neonates.</title>
        <authorList>
            <person name="Stephan R."/>
            <person name="Lehner A."/>
            <person name="Tischler P."/>
            <person name="Rattei T."/>
        </authorList>
    </citation>
    <scope>NUCLEOTIDE SEQUENCE [LARGE SCALE GENOMIC DNA]</scope>
    <source>
        <strain evidence="16">DSM 18703 / CCUG 55852 / LMG 23827 / z3032</strain>
    </source>
</reference>
<dbReference type="Gene3D" id="3.40.50.740">
    <property type="match status" value="1"/>
</dbReference>
<dbReference type="GO" id="GO:0030151">
    <property type="term" value="F:molybdenum ion binding"/>
    <property type="evidence" value="ECO:0007669"/>
    <property type="project" value="InterPro"/>
</dbReference>